<dbReference type="Pfam" id="PF13894">
    <property type="entry name" value="zf-C2H2_4"/>
    <property type="match status" value="1"/>
</dbReference>
<feature type="region of interest" description="Disordered" evidence="12">
    <location>
        <begin position="799"/>
        <end position="830"/>
    </location>
</feature>
<dbReference type="InterPro" id="IPR050331">
    <property type="entry name" value="Zinc_finger"/>
</dbReference>
<evidence type="ECO:0000313" key="16">
    <source>
        <dbReference type="Proteomes" id="UP000091820"/>
    </source>
</evidence>
<feature type="binding site" evidence="11">
    <location>
        <position position="72"/>
    </location>
    <ligand>
        <name>Zn(2+)</name>
        <dbReference type="ChEBI" id="CHEBI:29105"/>
    </ligand>
</feature>
<dbReference type="EnsemblMetazoa" id="GBRI011289-RA">
    <property type="protein sequence ID" value="GBRI011289-PA"/>
    <property type="gene ID" value="GBRI011289"/>
</dbReference>
<feature type="compositionally biased region" description="Polar residues" evidence="12">
    <location>
        <begin position="799"/>
        <end position="826"/>
    </location>
</feature>
<dbReference type="GO" id="GO:0005634">
    <property type="term" value="C:nucleus"/>
    <property type="evidence" value="ECO:0007669"/>
    <property type="project" value="UniProtKB-SubCell"/>
</dbReference>
<dbReference type="VEuPathDB" id="VectorBase:GBRI011289"/>
<feature type="domain" description="C2H2-type" evidence="13">
    <location>
        <begin position="487"/>
        <end position="514"/>
    </location>
</feature>
<organism evidence="15 16">
    <name type="scientific">Glossina brevipalpis</name>
    <dbReference type="NCBI Taxonomy" id="37001"/>
    <lineage>
        <taxon>Eukaryota</taxon>
        <taxon>Metazoa</taxon>
        <taxon>Ecdysozoa</taxon>
        <taxon>Arthropoda</taxon>
        <taxon>Hexapoda</taxon>
        <taxon>Insecta</taxon>
        <taxon>Pterygota</taxon>
        <taxon>Neoptera</taxon>
        <taxon>Endopterygota</taxon>
        <taxon>Diptera</taxon>
        <taxon>Brachycera</taxon>
        <taxon>Muscomorpha</taxon>
        <taxon>Hippoboscoidea</taxon>
        <taxon>Glossinidae</taxon>
        <taxon>Glossina</taxon>
    </lineage>
</organism>
<dbReference type="Proteomes" id="UP000091820">
    <property type="component" value="Unassembled WGS sequence"/>
</dbReference>
<dbReference type="FunFam" id="3.30.160.60:FF:000110">
    <property type="entry name" value="Zinc finger protein-like"/>
    <property type="match status" value="1"/>
</dbReference>
<protein>
    <recommendedName>
        <fullName evidence="17">Protein krueppel</fullName>
    </recommendedName>
</protein>
<dbReference type="STRING" id="37001.A0A1A9W9L4"/>
<feature type="binding site" evidence="11">
    <location>
        <position position="69"/>
    </location>
    <ligand>
        <name>Zn(2+)</name>
        <dbReference type="ChEBI" id="CHEBI:29105"/>
    </ligand>
</feature>
<keyword evidence="16" id="KW-1185">Reference proteome</keyword>
<evidence type="ECO:0000256" key="8">
    <source>
        <dbReference type="ARBA" id="ARBA00023163"/>
    </source>
</evidence>
<keyword evidence="6" id="KW-0805">Transcription regulation</keyword>
<feature type="binding site" evidence="11">
    <location>
        <position position="19"/>
    </location>
    <ligand>
        <name>Zn(2+)</name>
        <dbReference type="ChEBI" id="CHEBI:29105"/>
    </ligand>
</feature>
<proteinExistence type="predicted"/>
<dbReference type="AlphaFoldDB" id="A0A1A9W9L4"/>
<evidence type="ECO:0000256" key="5">
    <source>
        <dbReference type="ARBA" id="ARBA00022833"/>
    </source>
</evidence>
<dbReference type="GO" id="GO:0010468">
    <property type="term" value="P:regulation of gene expression"/>
    <property type="evidence" value="ECO:0007669"/>
    <property type="project" value="TreeGrafter"/>
</dbReference>
<feature type="domain" description="C2H2-type" evidence="13">
    <location>
        <begin position="519"/>
        <end position="546"/>
    </location>
</feature>
<evidence type="ECO:0000259" key="14">
    <source>
        <dbReference type="PROSITE" id="PS51915"/>
    </source>
</evidence>
<dbReference type="PANTHER" id="PTHR16515">
    <property type="entry name" value="PR DOMAIN ZINC FINGER PROTEIN"/>
    <property type="match status" value="1"/>
</dbReference>
<dbReference type="PROSITE" id="PS50157">
    <property type="entry name" value="ZINC_FINGER_C2H2_2"/>
    <property type="match status" value="9"/>
</dbReference>
<feature type="domain" description="C2H2-type" evidence="13">
    <location>
        <begin position="319"/>
        <end position="346"/>
    </location>
</feature>
<evidence type="ECO:0000256" key="10">
    <source>
        <dbReference type="PROSITE-ProRule" id="PRU00042"/>
    </source>
</evidence>
<dbReference type="SUPFAM" id="SSF57716">
    <property type="entry name" value="Glucocorticoid receptor-like (DNA-binding domain)"/>
    <property type="match status" value="1"/>
</dbReference>
<evidence type="ECO:0000256" key="2">
    <source>
        <dbReference type="ARBA" id="ARBA00022723"/>
    </source>
</evidence>
<feature type="domain" description="ZAD" evidence="14">
    <location>
        <begin position="17"/>
        <end position="96"/>
    </location>
</feature>
<name>A0A1A9W9L4_9MUSC</name>
<dbReference type="Gene3D" id="3.40.1800.20">
    <property type="match status" value="1"/>
</dbReference>
<reference evidence="16" key="1">
    <citation type="submission" date="2014-03" db="EMBL/GenBank/DDBJ databases">
        <authorList>
            <person name="Aksoy S."/>
            <person name="Warren W."/>
            <person name="Wilson R.K."/>
        </authorList>
    </citation>
    <scope>NUCLEOTIDE SEQUENCE [LARGE SCALE GENOMIC DNA]</scope>
    <source>
        <strain evidence="16">IAEA</strain>
    </source>
</reference>
<dbReference type="SMART" id="SM00868">
    <property type="entry name" value="zf-AD"/>
    <property type="match status" value="1"/>
</dbReference>
<feature type="region of interest" description="Disordered" evidence="12">
    <location>
        <begin position="732"/>
        <end position="754"/>
    </location>
</feature>
<evidence type="ECO:0000256" key="9">
    <source>
        <dbReference type="ARBA" id="ARBA00023242"/>
    </source>
</evidence>
<feature type="domain" description="C2H2-type" evidence="13">
    <location>
        <begin position="431"/>
        <end position="458"/>
    </location>
</feature>
<evidence type="ECO:0000313" key="15">
    <source>
        <dbReference type="EnsemblMetazoa" id="GBRI011289-PA"/>
    </source>
</evidence>
<dbReference type="Pfam" id="PF07776">
    <property type="entry name" value="zf-AD"/>
    <property type="match status" value="1"/>
</dbReference>
<feature type="domain" description="C2H2-type" evidence="13">
    <location>
        <begin position="575"/>
        <end position="603"/>
    </location>
</feature>
<dbReference type="PROSITE" id="PS51915">
    <property type="entry name" value="ZAD"/>
    <property type="match status" value="1"/>
</dbReference>
<dbReference type="GO" id="GO:0008270">
    <property type="term" value="F:zinc ion binding"/>
    <property type="evidence" value="ECO:0007669"/>
    <property type="project" value="UniProtKB-UniRule"/>
</dbReference>
<keyword evidence="9" id="KW-0539">Nucleus</keyword>
<dbReference type="InterPro" id="IPR013087">
    <property type="entry name" value="Znf_C2H2_type"/>
</dbReference>
<evidence type="ECO:0000256" key="3">
    <source>
        <dbReference type="ARBA" id="ARBA00022737"/>
    </source>
</evidence>
<feature type="domain" description="C2H2-type" evidence="13">
    <location>
        <begin position="403"/>
        <end position="430"/>
    </location>
</feature>
<evidence type="ECO:0000256" key="12">
    <source>
        <dbReference type="SAM" id="MobiDB-lite"/>
    </source>
</evidence>
<evidence type="ECO:0000256" key="6">
    <source>
        <dbReference type="ARBA" id="ARBA00023015"/>
    </source>
</evidence>
<evidence type="ECO:0000259" key="13">
    <source>
        <dbReference type="PROSITE" id="PS50157"/>
    </source>
</evidence>
<dbReference type="InterPro" id="IPR012934">
    <property type="entry name" value="Znf_AD"/>
</dbReference>
<feature type="domain" description="C2H2-type" evidence="13">
    <location>
        <begin position="375"/>
        <end position="402"/>
    </location>
</feature>
<feature type="binding site" evidence="11">
    <location>
        <position position="22"/>
    </location>
    <ligand>
        <name>Zn(2+)</name>
        <dbReference type="ChEBI" id="CHEBI:29105"/>
    </ligand>
</feature>
<comment type="subcellular location">
    <subcellularLocation>
        <location evidence="1">Nucleus</location>
    </subcellularLocation>
</comment>
<keyword evidence="3" id="KW-0677">Repeat</keyword>
<dbReference type="PROSITE" id="PS00028">
    <property type="entry name" value="ZINC_FINGER_C2H2_1"/>
    <property type="match status" value="10"/>
</dbReference>
<dbReference type="SMART" id="SM00355">
    <property type="entry name" value="ZnF_C2H2"/>
    <property type="match status" value="10"/>
</dbReference>
<evidence type="ECO:0000256" key="1">
    <source>
        <dbReference type="ARBA" id="ARBA00004123"/>
    </source>
</evidence>
<dbReference type="FunFam" id="3.30.160.60:FF:000358">
    <property type="entry name" value="zinc finger protein 24"/>
    <property type="match status" value="1"/>
</dbReference>
<feature type="domain" description="C2H2-type" evidence="13">
    <location>
        <begin position="459"/>
        <end position="486"/>
    </location>
</feature>
<keyword evidence="8" id="KW-0804">Transcription</keyword>
<dbReference type="GO" id="GO:0003677">
    <property type="term" value="F:DNA binding"/>
    <property type="evidence" value="ECO:0007669"/>
    <property type="project" value="UniProtKB-KW"/>
</dbReference>
<keyword evidence="4 10" id="KW-0863">Zinc-finger</keyword>
<keyword evidence="7" id="KW-0238">DNA-binding</keyword>
<sequence>METKTQEILQNELKIKRICRFCLCQNGNKLSNIYMRDTRIKTSAPLPIQIMAIASIEVFTNDGMPSYICTYCTQYFEYSYQFKQMCKKADNLLRQVPFTGKWPAELDKPTIPGKEINATIERKVTIPNENLKKLNQTTQVRIQSARATKPLTGGGGQQIPQESNVLLNAAPKKILNADPSDVPEPPTPVRTKVETIDDEATANFLNKIENDDELFMDDVQRLIASEVVEETEFVNMNSLPVVVVDTTNTNVKPKLLNKSSVRILNKEAAKELEPRLSLPKVKQDEDGNVEIVAEILNADEPYENEADPMDAAPVQVNVFPCSFCERSFPLRQLRDIHIKNHSRERNYLCIECNKSFFTKYDLQKHVLTHKEDKPYKCSACDKSFTRSTLLYRHERSHTDMPKYICVHCEKPFLSSEDLEKHVARHNKSRPFKCKLCHKAFAFKQGLERHEVVHSRQQPFPCQYCNQSFSTTSKLARHLTAHAGERPYPCKFCSKSYLLSHHLTRHMRSHKNARHSATDFKCNSCNETFDSRDSLIVHSANHAKDESLSCPLCKESFDDFEIVTAHIKEHSDGEAYACEFCDLIFLSGDKLSTHTQSSHNEEMRAYNENDKAQAEKREKKKPERNNSDVNEDLQQTVNAFFIEEVDENARKEKIDSEPIDIKTEPTDSPKIINQVIISKVVGNVSTVSNHGEDYDDDDDDDDDDNQLETSLLVPMKLRKLDVIPSETAKVVDKTMTLRSPPTRRKVANGNDNNNINEIKQPQVERIQQLKLSKDAAVNKTSTAKQRLNETVSSQQASLLQKTNQRSSAVSTTSAMKNVKGNNDTSNSDSKKLCSMSIDGRTVKAQKITVTKAEAAALAREGRISYRNGNMILRGQQSKRKNK</sequence>
<feature type="domain" description="C2H2-type" evidence="13">
    <location>
        <begin position="347"/>
        <end position="374"/>
    </location>
</feature>
<dbReference type="Pfam" id="PF00096">
    <property type="entry name" value="zf-C2H2"/>
    <property type="match status" value="3"/>
</dbReference>
<keyword evidence="2 11" id="KW-0479">Metal-binding</keyword>
<evidence type="ECO:0008006" key="17">
    <source>
        <dbReference type="Google" id="ProtNLM"/>
    </source>
</evidence>
<dbReference type="Gene3D" id="3.30.160.60">
    <property type="entry name" value="Classic Zinc Finger"/>
    <property type="match status" value="6"/>
</dbReference>
<evidence type="ECO:0000256" key="4">
    <source>
        <dbReference type="ARBA" id="ARBA00022771"/>
    </source>
</evidence>
<accession>A0A1A9W9L4</accession>
<dbReference type="SUPFAM" id="SSF57667">
    <property type="entry name" value="beta-beta-alpha zinc fingers"/>
    <property type="match status" value="5"/>
</dbReference>
<keyword evidence="5 11" id="KW-0862">Zinc</keyword>
<dbReference type="PANTHER" id="PTHR16515:SF49">
    <property type="entry name" value="GASTRULA ZINC FINGER PROTEIN XLCGF49.1-LIKE-RELATED"/>
    <property type="match status" value="1"/>
</dbReference>
<evidence type="ECO:0000256" key="7">
    <source>
        <dbReference type="ARBA" id="ARBA00023125"/>
    </source>
</evidence>
<dbReference type="InterPro" id="IPR036236">
    <property type="entry name" value="Znf_C2H2_sf"/>
</dbReference>
<feature type="compositionally biased region" description="Basic and acidic residues" evidence="12">
    <location>
        <begin position="598"/>
        <end position="625"/>
    </location>
</feature>
<evidence type="ECO:0000256" key="11">
    <source>
        <dbReference type="PROSITE-ProRule" id="PRU01263"/>
    </source>
</evidence>
<reference evidence="15" key="2">
    <citation type="submission" date="2020-05" db="UniProtKB">
        <authorList>
            <consortium name="EnsemblMetazoa"/>
        </authorList>
    </citation>
    <scope>IDENTIFICATION</scope>
    <source>
        <strain evidence="15">IAEA</strain>
    </source>
</reference>
<feature type="region of interest" description="Disordered" evidence="12">
    <location>
        <begin position="593"/>
        <end position="632"/>
    </location>
</feature>